<keyword evidence="8" id="KW-1185">Reference proteome</keyword>
<evidence type="ECO:0000313" key="8">
    <source>
        <dbReference type="Proteomes" id="UP000317344"/>
    </source>
</evidence>
<feature type="domain" description="DUF202" evidence="6">
    <location>
        <begin position="7"/>
        <end position="60"/>
    </location>
</feature>
<evidence type="ECO:0000256" key="5">
    <source>
        <dbReference type="SAM" id="Phobius"/>
    </source>
</evidence>
<protein>
    <submittedName>
        <fullName evidence="7">DUF202 domain-containing protein</fullName>
    </submittedName>
</protein>
<dbReference type="EMBL" id="CP041765">
    <property type="protein sequence ID" value="QDQ97941.1"/>
    <property type="molecule type" value="Genomic_DNA"/>
</dbReference>
<gene>
    <name evidence="7" type="ORF">FO059_12245</name>
</gene>
<evidence type="ECO:0000259" key="6">
    <source>
        <dbReference type="Pfam" id="PF02656"/>
    </source>
</evidence>
<feature type="transmembrane region" description="Helical" evidence="5">
    <location>
        <begin position="85"/>
        <end position="104"/>
    </location>
</feature>
<reference evidence="7 8" key="2">
    <citation type="submission" date="2019-07" db="EMBL/GenBank/DDBJ databases">
        <authorList>
            <person name="Huang Y."/>
        </authorList>
    </citation>
    <scope>NUCLEOTIDE SEQUENCE [LARGE SCALE GENOMIC DNA]</scope>
    <source>
        <strain evidence="7 8">HY188</strain>
    </source>
</reference>
<dbReference type="KEGG" id="toy:FO059_12245"/>
<accession>A0A516X5I8</accession>
<dbReference type="RefSeq" id="WP_143909128.1">
    <property type="nucleotide sequence ID" value="NZ_CP041765.1"/>
</dbReference>
<evidence type="ECO:0000256" key="3">
    <source>
        <dbReference type="ARBA" id="ARBA00022989"/>
    </source>
</evidence>
<dbReference type="Pfam" id="PF02656">
    <property type="entry name" value="DUF202"/>
    <property type="match status" value="1"/>
</dbReference>
<keyword evidence="4 5" id="KW-0472">Membrane</keyword>
<reference evidence="7 8" key="1">
    <citation type="submission" date="2019-07" db="EMBL/GenBank/DDBJ databases">
        <title>Tomitella cavernea sp. nov., an actinomycete isolated from soil.</title>
        <authorList>
            <person name="Cheng J."/>
        </authorList>
    </citation>
    <scope>NUCLEOTIDE SEQUENCE [LARGE SCALE GENOMIC DNA]</scope>
    <source>
        <strain evidence="7 8">HY188</strain>
    </source>
</reference>
<dbReference type="GO" id="GO:0012505">
    <property type="term" value="C:endomembrane system"/>
    <property type="evidence" value="ECO:0007669"/>
    <property type="project" value="UniProtKB-SubCell"/>
</dbReference>
<evidence type="ECO:0000256" key="4">
    <source>
        <dbReference type="ARBA" id="ARBA00023136"/>
    </source>
</evidence>
<sequence>MAATFDDPGLQPERTALSWRRTALSAMVVAALMLRQAAEAGWGKAAIAPLVGVGILVVLGLGCYRRGNSLQRHRIHQGNVLARRRVMAAVATSVVLGALATGAIEITGYHN</sequence>
<dbReference type="InterPro" id="IPR003807">
    <property type="entry name" value="DUF202"/>
</dbReference>
<evidence type="ECO:0000256" key="2">
    <source>
        <dbReference type="ARBA" id="ARBA00022692"/>
    </source>
</evidence>
<dbReference type="AlphaFoldDB" id="A0A516X5I8"/>
<evidence type="ECO:0000256" key="1">
    <source>
        <dbReference type="ARBA" id="ARBA00004127"/>
    </source>
</evidence>
<keyword evidence="3 5" id="KW-1133">Transmembrane helix</keyword>
<dbReference type="Proteomes" id="UP000317344">
    <property type="component" value="Chromosome"/>
</dbReference>
<evidence type="ECO:0000313" key="7">
    <source>
        <dbReference type="EMBL" id="QDQ97941.1"/>
    </source>
</evidence>
<comment type="subcellular location">
    <subcellularLocation>
        <location evidence="1">Endomembrane system</location>
        <topology evidence="1">Multi-pass membrane protein</topology>
    </subcellularLocation>
</comment>
<proteinExistence type="predicted"/>
<feature type="transmembrane region" description="Helical" evidence="5">
    <location>
        <begin position="44"/>
        <end position="64"/>
    </location>
</feature>
<organism evidence="7 8">
    <name type="scientific">Tomitella fengzijianii</name>
    <dbReference type="NCBI Taxonomy" id="2597660"/>
    <lineage>
        <taxon>Bacteria</taxon>
        <taxon>Bacillati</taxon>
        <taxon>Actinomycetota</taxon>
        <taxon>Actinomycetes</taxon>
        <taxon>Mycobacteriales</taxon>
        <taxon>Tomitella</taxon>
    </lineage>
</organism>
<name>A0A516X5I8_9ACTN</name>
<keyword evidence="2 5" id="KW-0812">Transmembrane</keyword>